<name>A0AA49GBL8_9BACT</name>
<accession>A0AA49GBL8</accession>
<sequence>MMKLLKNGLLLAITGLFIFTACDETGDELPTGTAPNVTVSVADPQDEYFPGDEVNVLIEFTADAPIVLGTISAESENFSLDLSAIDGISAAGENEPYTIDLNAFGVANQTSGTIDLGLLVINEGLVNETITFTAAIGDEEDRIGEGDLDVAVSALPEPDPLTSFSAILLAAPLQDADGTTASKTSKTFFSTNTGETYSMNDINSTSDPLSANIDFGYFYGSGSANTEATIASPANYPFDYGQDAWGTLNNTLIRATDVTESQFNEANLTFINDAFENGTPGSTDGRITNLSVGDVLAFETDSDKDGGAKRGLLLVEAITAGDGEDGQIEFSIIMEE</sequence>
<dbReference type="PROSITE" id="PS51257">
    <property type="entry name" value="PROKAR_LIPOPROTEIN"/>
    <property type="match status" value="1"/>
</dbReference>
<evidence type="ECO:0000256" key="1">
    <source>
        <dbReference type="SAM" id="SignalP"/>
    </source>
</evidence>
<organism evidence="2">
    <name type="scientific">Marivirga arenosa</name>
    <dbReference type="NCBI Taxonomy" id="3059076"/>
    <lineage>
        <taxon>Bacteria</taxon>
        <taxon>Pseudomonadati</taxon>
        <taxon>Bacteroidota</taxon>
        <taxon>Cytophagia</taxon>
        <taxon>Cytophagales</taxon>
        <taxon>Marivirgaceae</taxon>
        <taxon>Marivirga</taxon>
    </lineage>
</organism>
<reference evidence="2" key="1">
    <citation type="submission" date="2023-08" db="EMBL/GenBank/DDBJ databases">
        <title>Comparative genomics and taxonomic characterization of three novel marine species of genus Marivirga.</title>
        <authorList>
            <person name="Muhammad N."/>
            <person name="Kim S.-G."/>
        </authorList>
    </citation>
    <scope>NUCLEOTIDE SEQUENCE</scope>
    <source>
        <strain evidence="2">BKB1-2</strain>
    </source>
</reference>
<feature type="chain" id="PRO_5041331955" evidence="1">
    <location>
        <begin position="22"/>
        <end position="336"/>
    </location>
</feature>
<keyword evidence="1" id="KW-0732">Signal</keyword>
<dbReference type="Proteomes" id="UP001232019">
    <property type="component" value="Chromosome"/>
</dbReference>
<dbReference type="EMBL" id="CP129968">
    <property type="protein sequence ID" value="WKK79008.2"/>
    <property type="molecule type" value="Genomic_DNA"/>
</dbReference>
<protein>
    <submittedName>
        <fullName evidence="2">Uncharacterized protein</fullName>
    </submittedName>
</protein>
<evidence type="ECO:0000313" key="2">
    <source>
        <dbReference type="EMBL" id="WKK79008.2"/>
    </source>
</evidence>
<dbReference type="KEGG" id="marp:QYS47_15975"/>
<dbReference type="RefSeq" id="WP_322347218.1">
    <property type="nucleotide sequence ID" value="NZ_CP129968.2"/>
</dbReference>
<gene>
    <name evidence="2" type="ORF">QYS47_15975</name>
</gene>
<proteinExistence type="predicted"/>
<feature type="signal peptide" evidence="1">
    <location>
        <begin position="1"/>
        <end position="21"/>
    </location>
</feature>
<dbReference type="AlphaFoldDB" id="A0AA49GBL8"/>